<organism evidence="1 2">
    <name type="scientific">Hypsizygus marmoreus</name>
    <name type="common">White beech mushroom</name>
    <name type="synonym">Agaricus marmoreus</name>
    <dbReference type="NCBI Taxonomy" id="39966"/>
    <lineage>
        <taxon>Eukaryota</taxon>
        <taxon>Fungi</taxon>
        <taxon>Dikarya</taxon>
        <taxon>Basidiomycota</taxon>
        <taxon>Agaricomycotina</taxon>
        <taxon>Agaricomycetes</taxon>
        <taxon>Agaricomycetidae</taxon>
        <taxon>Agaricales</taxon>
        <taxon>Tricholomatineae</taxon>
        <taxon>Lyophyllaceae</taxon>
        <taxon>Hypsizygus</taxon>
    </lineage>
</organism>
<dbReference type="Proteomes" id="UP000076154">
    <property type="component" value="Unassembled WGS sequence"/>
</dbReference>
<proteinExistence type="predicted"/>
<dbReference type="InParanoid" id="A0A369JB11"/>
<comment type="caution">
    <text evidence="1">The sequence shown here is derived from an EMBL/GenBank/DDBJ whole genome shotgun (WGS) entry which is preliminary data.</text>
</comment>
<evidence type="ECO:0000313" key="1">
    <source>
        <dbReference type="EMBL" id="RDB16903.1"/>
    </source>
</evidence>
<evidence type="ECO:0000313" key="2">
    <source>
        <dbReference type="Proteomes" id="UP000076154"/>
    </source>
</evidence>
<gene>
    <name evidence="1" type="ORF">Hypma_002546</name>
</gene>
<reference evidence="1" key="1">
    <citation type="submission" date="2018-04" db="EMBL/GenBank/DDBJ databases">
        <title>Whole genome sequencing of Hypsizygus marmoreus.</title>
        <authorList>
            <person name="Choi I.-G."/>
            <person name="Min B."/>
            <person name="Kim J.-G."/>
            <person name="Kim S."/>
            <person name="Oh Y.-L."/>
            <person name="Kong W.-S."/>
            <person name="Park H."/>
            <person name="Jeong J."/>
            <person name="Song E.-S."/>
        </authorList>
    </citation>
    <scope>NUCLEOTIDE SEQUENCE [LARGE SCALE GENOMIC DNA]</scope>
    <source>
        <strain evidence="1">51987-8</strain>
    </source>
</reference>
<keyword evidence="2" id="KW-1185">Reference proteome</keyword>
<dbReference type="AlphaFoldDB" id="A0A369JB11"/>
<sequence>MLLSSASQVVAIPTIADAVRAIAARDEIIALVTREDHKYKCEGTVLYSASKTTAIGATHWTKVIDCSIGTNLKGKKMTCSASSGKCV</sequence>
<dbReference type="EMBL" id="LUEZ02000122">
    <property type="protein sequence ID" value="RDB16903.1"/>
    <property type="molecule type" value="Genomic_DNA"/>
</dbReference>
<accession>A0A369JB11</accession>
<name>A0A369JB11_HYPMA</name>
<protein>
    <submittedName>
        <fullName evidence="1">Uncharacterized protein</fullName>
    </submittedName>
</protein>